<dbReference type="PROSITE" id="PS00778">
    <property type="entry name" value="HIS_ACID_PHOSPHAT_2"/>
    <property type="match status" value="1"/>
</dbReference>
<dbReference type="SUPFAM" id="SSF53254">
    <property type="entry name" value="Phosphoglycerate mutase-like"/>
    <property type="match status" value="1"/>
</dbReference>
<dbReference type="Gene3D" id="3.40.50.1240">
    <property type="entry name" value="Phosphoglycerate mutase-like"/>
    <property type="match status" value="1"/>
</dbReference>
<reference evidence="4 5" key="1">
    <citation type="submission" date="2018-02" db="EMBL/GenBank/DDBJ databases">
        <title>The genomes of Aspergillus section Nigri reveals drivers in fungal speciation.</title>
        <authorList>
            <consortium name="DOE Joint Genome Institute"/>
            <person name="Vesth T.C."/>
            <person name="Nybo J."/>
            <person name="Theobald S."/>
            <person name="Brandl J."/>
            <person name="Frisvad J.C."/>
            <person name="Nielsen K.F."/>
            <person name="Lyhne E.K."/>
            <person name="Kogle M.E."/>
            <person name="Kuo A."/>
            <person name="Riley R."/>
            <person name="Clum A."/>
            <person name="Nolan M."/>
            <person name="Lipzen A."/>
            <person name="Salamov A."/>
            <person name="Henrissat B."/>
            <person name="Wiebenga A."/>
            <person name="De vries R.P."/>
            <person name="Grigoriev I.V."/>
            <person name="Mortensen U.H."/>
            <person name="Andersen M.R."/>
            <person name="Baker S.E."/>
        </authorList>
    </citation>
    <scope>NUCLEOTIDE SEQUENCE [LARGE SCALE GENOMIC DNA]</scope>
    <source>
        <strain evidence="4 5">CBS 121057</strain>
    </source>
</reference>
<keyword evidence="3" id="KW-0378">Hydrolase</keyword>
<protein>
    <recommendedName>
        <fullName evidence="2">3-phytase</fullName>
        <ecNumber evidence="2">3.1.3.8</ecNumber>
    </recommendedName>
</protein>
<dbReference type="InterPro" id="IPR050645">
    <property type="entry name" value="Histidine_acid_phosphatase"/>
</dbReference>
<dbReference type="GO" id="GO:0016158">
    <property type="term" value="F:inositol hexakisphosphate 3-phosphatase activity"/>
    <property type="evidence" value="ECO:0007669"/>
    <property type="project" value="UniProtKB-EC"/>
</dbReference>
<dbReference type="AlphaFoldDB" id="A0A319EKM6"/>
<evidence type="ECO:0000256" key="2">
    <source>
        <dbReference type="ARBA" id="ARBA00012632"/>
    </source>
</evidence>
<dbReference type="EMBL" id="KZ826416">
    <property type="protein sequence ID" value="PYI01429.1"/>
    <property type="molecule type" value="Genomic_DNA"/>
</dbReference>
<gene>
    <name evidence="4" type="ORF">BO78DRAFT_423591</name>
</gene>
<dbReference type="Pfam" id="PF00328">
    <property type="entry name" value="His_Phos_2"/>
    <property type="match status" value="1"/>
</dbReference>
<accession>A0A319EKM6</accession>
<evidence type="ECO:0000256" key="1">
    <source>
        <dbReference type="ARBA" id="ARBA00005375"/>
    </source>
</evidence>
<evidence type="ECO:0000256" key="3">
    <source>
        <dbReference type="ARBA" id="ARBA00022801"/>
    </source>
</evidence>
<comment type="similarity">
    <text evidence="1">Belongs to the histidine acid phosphatase family.</text>
</comment>
<name>A0A319EKM6_ASPSB</name>
<dbReference type="Proteomes" id="UP000248423">
    <property type="component" value="Unassembled WGS sequence"/>
</dbReference>
<dbReference type="STRING" id="1448318.A0A319EKM6"/>
<dbReference type="OrthoDB" id="10257284at2759"/>
<dbReference type="InterPro" id="IPR033379">
    <property type="entry name" value="Acid_Pase_AS"/>
</dbReference>
<dbReference type="PANTHER" id="PTHR11567">
    <property type="entry name" value="ACID PHOSPHATASE-RELATED"/>
    <property type="match status" value="1"/>
</dbReference>
<dbReference type="EC" id="3.1.3.8" evidence="2"/>
<proteinExistence type="inferred from homology"/>
<organism evidence="4 5">
    <name type="scientific">Aspergillus sclerotiicarbonarius (strain CBS 121057 / IBT 28362)</name>
    <dbReference type="NCBI Taxonomy" id="1448318"/>
    <lineage>
        <taxon>Eukaryota</taxon>
        <taxon>Fungi</taxon>
        <taxon>Dikarya</taxon>
        <taxon>Ascomycota</taxon>
        <taxon>Pezizomycotina</taxon>
        <taxon>Eurotiomycetes</taxon>
        <taxon>Eurotiomycetidae</taxon>
        <taxon>Eurotiales</taxon>
        <taxon>Aspergillaceae</taxon>
        <taxon>Aspergillus</taxon>
        <taxon>Aspergillus subgen. Circumdati</taxon>
    </lineage>
</organism>
<dbReference type="PANTHER" id="PTHR11567:SF110">
    <property type="entry name" value="2-PHOSPHOXYLOSE PHOSPHATASE 1"/>
    <property type="match status" value="1"/>
</dbReference>
<dbReference type="InterPro" id="IPR000560">
    <property type="entry name" value="His_Pase_clade-2"/>
</dbReference>
<dbReference type="CDD" id="cd07061">
    <property type="entry name" value="HP_HAP_like"/>
    <property type="match status" value="1"/>
</dbReference>
<dbReference type="VEuPathDB" id="FungiDB:BO78DRAFT_423591"/>
<keyword evidence="5" id="KW-1185">Reference proteome</keyword>
<dbReference type="InterPro" id="IPR029033">
    <property type="entry name" value="His_PPase_superfam"/>
</dbReference>
<sequence length="491" mass="54278">MFSADNPNVPYPEELSLQSVNLFFRHGARTPAASVFAKELGLPRFWPLCAGVKHRSTGLLGHAALQDNPFAWQRVIETFDSDDGPLLPKDNDNLCLHGELTDHGRAGMVALGVELRRLYVDRLKLLPGVLSEPDSICFRASPYPRALESLQHVIRGFLPPGSSASSFGRARIVMRSPEDETLLPNEEYCERFIQISRAYARRTAGRWNHSAEIQYLNMLLGKYMPPTRPVAVDARPGIHAIHDMISCTSASGTPDVRLPEEFYEPEVMQIVEHIAYEEEFGAYEANEEARRLGIGSILGDVVQRMVNTAQKPGSSTKLFLAGSHDSTVGAMATSLGSVDSARSGNWPPYGSVLAIELFQDRNTAPRLGGGTGWPGIGRTPISELSDQQKQSLQHHYVRLRYNDGVLVVPGCRPSGRNWRGDPSFCTLAAFKEIVDRFTPTAWRDSCARRLDQPCFPAKVELAGFLALHISFFQYSLGTRRAGTYNVPVPNG</sequence>
<evidence type="ECO:0000313" key="4">
    <source>
        <dbReference type="EMBL" id="PYI01429.1"/>
    </source>
</evidence>
<evidence type="ECO:0000313" key="5">
    <source>
        <dbReference type="Proteomes" id="UP000248423"/>
    </source>
</evidence>